<dbReference type="Gene3D" id="1.20.950.20">
    <property type="entry name" value="Transmembrane di-heme cytochromes, Chain C"/>
    <property type="match status" value="1"/>
</dbReference>
<feature type="transmembrane region" description="Helical" evidence="13">
    <location>
        <begin position="46"/>
        <end position="66"/>
    </location>
</feature>
<keyword evidence="10" id="KW-0408">Iron</keyword>
<accession>A0A0D0KL31</accession>
<evidence type="ECO:0000313" key="15">
    <source>
        <dbReference type="EMBL" id="KIP97665.1"/>
    </source>
</evidence>
<evidence type="ECO:0000313" key="16">
    <source>
        <dbReference type="Proteomes" id="UP000035017"/>
    </source>
</evidence>
<dbReference type="InterPro" id="IPR052168">
    <property type="entry name" value="Cytochrome_b561_oxidase"/>
</dbReference>
<keyword evidence="4" id="KW-1003">Cell membrane</keyword>
<evidence type="ECO:0000256" key="2">
    <source>
        <dbReference type="ARBA" id="ARBA00004651"/>
    </source>
</evidence>
<dbReference type="Pfam" id="PF01292">
    <property type="entry name" value="Ni_hydr_CYTB"/>
    <property type="match status" value="1"/>
</dbReference>
<feature type="domain" description="Cytochrome b561 bacterial/Ni-hydrogenase" evidence="14">
    <location>
        <begin position="8"/>
        <end position="175"/>
    </location>
</feature>
<keyword evidence="6 13" id="KW-0812">Transmembrane</keyword>
<dbReference type="InterPro" id="IPR011577">
    <property type="entry name" value="Cyt_b561_bac/Ni-Hgenase"/>
</dbReference>
<keyword evidence="8" id="KW-0249">Electron transport</keyword>
<evidence type="ECO:0000256" key="10">
    <source>
        <dbReference type="ARBA" id="ARBA00023004"/>
    </source>
</evidence>
<keyword evidence="3" id="KW-0813">Transport</keyword>
<organism evidence="15 16">
    <name type="scientific">Agrobacterium tumefaciens</name>
    <dbReference type="NCBI Taxonomy" id="358"/>
    <lineage>
        <taxon>Bacteria</taxon>
        <taxon>Pseudomonadati</taxon>
        <taxon>Pseudomonadota</taxon>
        <taxon>Alphaproteobacteria</taxon>
        <taxon>Hyphomicrobiales</taxon>
        <taxon>Rhizobiaceae</taxon>
        <taxon>Rhizobium/Agrobacterium group</taxon>
        <taxon>Agrobacterium</taxon>
        <taxon>Agrobacterium tumefaciens complex</taxon>
    </lineage>
</organism>
<protein>
    <recommendedName>
        <fullName evidence="14">Cytochrome b561 bacterial/Ni-hydrogenase domain-containing protein</fullName>
    </recommendedName>
</protein>
<evidence type="ECO:0000256" key="4">
    <source>
        <dbReference type="ARBA" id="ARBA00022475"/>
    </source>
</evidence>
<evidence type="ECO:0000256" key="1">
    <source>
        <dbReference type="ARBA" id="ARBA00001970"/>
    </source>
</evidence>
<keyword evidence="9 13" id="KW-1133">Transmembrane helix</keyword>
<dbReference type="GO" id="GO:0005886">
    <property type="term" value="C:plasma membrane"/>
    <property type="evidence" value="ECO:0007669"/>
    <property type="project" value="UniProtKB-SubCell"/>
</dbReference>
<evidence type="ECO:0000256" key="8">
    <source>
        <dbReference type="ARBA" id="ARBA00022982"/>
    </source>
</evidence>
<dbReference type="GO" id="GO:0009055">
    <property type="term" value="F:electron transfer activity"/>
    <property type="evidence" value="ECO:0007669"/>
    <property type="project" value="InterPro"/>
</dbReference>
<evidence type="ECO:0000256" key="5">
    <source>
        <dbReference type="ARBA" id="ARBA00022617"/>
    </source>
</evidence>
<evidence type="ECO:0000256" key="11">
    <source>
        <dbReference type="ARBA" id="ARBA00023136"/>
    </source>
</evidence>
<evidence type="ECO:0000256" key="12">
    <source>
        <dbReference type="ARBA" id="ARBA00037975"/>
    </source>
</evidence>
<feature type="transmembrane region" description="Helical" evidence="13">
    <location>
        <begin position="87"/>
        <end position="109"/>
    </location>
</feature>
<reference evidence="15 16" key="1">
    <citation type="submission" date="2014-12" db="EMBL/GenBank/DDBJ databases">
        <title>16Stimator: statistical estimation of ribosomal gene copy numbers from draft genome assemblies.</title>
        <authorList>
            <person name="Perisin M.A."/>
            <person name="Vetter M."/>
            <person name="Gilbert J.A."/>
            <person name="Bergelson J."/>
        </authorList>
    </citation>
    <scope>NUCLEOTIDE SEQUENCE [LARGE SCALE GENOMIC DNA]</scope>
    <source>
        <strain evidence="15 16">MEJ076</strain>
    </source>
</reference>
<gene>
    <name evidence="15" type="ORF">RU07_23900</name>
</gene>
<keyword evidence="7" id="KW-0479">Metal-binding</keyword>
<sequence length="177" mass="19453">MFARPVLRYDAIARSVHWLTAILIVLVFSLGLLVDAFPPSWEDSVVNTHKLIGVSTLCLVAFRLVWRRSHMPPPPEPIGIMLQRVSSISHVLLYCLMIAVPLIGLTFAARSGQGIDFGLFSLGPVSAEDKAVASQIGEIHELLAYMLVGVAGLHGLAALWHHFVRKDAVLMRMLPPE</sequence>
<keyword evidence="11 13" id="KW-0472">Membrane</keyword>
<dbReference type="GO" id="GO:0020037">
    <property type="term" value="F:heme binding"/>
    <property type="evidence" value="ECO:0007669"/>
    <property type="project" value="TreeGrafter"/>
</dbReference>
<comment type="caution">
    <text evidence="15">The sequence shown here is derived from an EMBL/GenBank/DDBJ whole genome shotgun (WGS) entry which is preliminary data.</text>
</comment>
<comment type="subcellular location">
    <subcellularLocation>
        <location evidence="2">Cell membrane</location>
        <topology evidence="2">Multi-pass membrane protein</topology>
    </subcellularLocation>
</comment>
<keyword evidence="5" id="KW-0349">Heme</keyword>
<name>A0A0D0KL31_AGRTU</name>
<comment type="similarity">
    <text evidence="12">Belongs to the cytochrome b561 family.</text>
</comment>
<dbReference type="PANTHER" id="PTHR30529">
    <property type="entry name" value="CYTOCHROME B561"/>
    <property type="match status" value="1"/>
</dbReference>
<dbReference type="AlphaFoldDB" id="A0A0D0KL31"/>
<evidence type="ECO:0000259" key="14">
    <source>
        <dbReference type="Pfam" id="PF01292"/>
    </source>
</evidence>
<evidence type="ECO:0000256" key="9">
    <source>
        <dbReference type="ARBA" id="ARBA00022989"/>
    </source>
</evidence>
<dbReference type="Proteomes" id="UP000035017">
    <property type="component" value="Unassembled WGS sequence"/>
</dbReference>
<comment type="cofactor">
    <cofactor evidence="1">
        <name>heme b</name>
        <dbReference type="ChEBI" id="CHEBI:60344"/>
    </cofactor>
</comment>
<dbReference type="SUPFAM" id="SSF81342">
    <property type="entry name" value="Transmembrane di-heme cytochromes"/>
    <property type="match status" value="1"/>
</dbReference>
<evidence type="ECO:0000256" key="3">
    <source>
        <dbReference type="ARBA" id="ARBA00022448"/>
    </source>
</evidence>
<evidence type="ECO:0000256" key="13">
    <source>
        <dbReference type="SAM" id="Phobius"/>
    </source>
</evidence>
<feature type="transmembrane region" description="Helical" evidence="13">
    <location>
        <begin position="142"/>
        <end position="164"/>
    </location>
</feature>
<evidence type="ECO:0000256" key="7">
    <source>
        <dbReference type="ARBA" id="ARBA00022723"/>
    </source>
</evidence>
<dbReference type="EMBL" id="JXQV01000054">
    <property type="protein sequence ID" value="KIP97665.1"/>
    <property type="molecule type" value="Genomic_DNA"/>
</dbReference>
<proteinExistence type="inferred from homology"/>
<dbReference type="InterPro" id="IPR016174">
    <property type="entry name" value="Di-haem_cyt_TM"/>
</dbReference>
<dbReference type="GO" id="GO:0022904">
    <property type="term" value="P:respiratory electron transport chain"/>
    <property type="evidence" value="ECO:0007669"/>
    <property type="project" value="InterPro"/>
</dbReference>
<dbReference type="PANTHER" id="PTHR30529:SF1">
    <property type="entry name" value="CYTOCHROME B561 HOMOLOG 2"/>
    <property type="match status" value="1"/>
</dbReference>
<evidence type="ECO:0000256" key="6">
    <source>
        <dbReference type="ARBA" id="ARBA00022692"/>
    </source>
</evidence>
<feature type="transmembrane region" description="Helical" evidence="13">
    <location>
        <begin position="12"/>
        <end position="34"/>
    </location>
</feature>
<dbReference type="GO" id="GO:0046872">
    <property type="term" value="F:metal ion binding"/>
    <property type="evidence" value="ECO:0007669"/>
    <property type="project" value="UniProtKB-KW"/>
</dbReference>